<accession>A0A0A1WM78</accession>
<name>A0A0A1WM78_ZEUCU</name>
<gene>
    <name evidence="2" type="primary">HAUS5_1</name>
    <name evidence="3" type="synonym">HAUS5_0</name>
    <name evidence="2" type="ORF">g.16879</name>
    <name evidence="3" type="ORF">g.16881</name>
</gene>
<evidence type="ECO:0000313" key="2">
    <source>
        <dbReference type="EMBL" id="JAC99946.1"/>
    </source>
</evidence>
<dbReference type="EMBL" id="GBXI01010725">
    <property type="protein sequence ID" value="JAD03567.1"/>
    <property type="molecule type" value="Transcribed_RNA"/>
</dbReference>
<feature type="compositionally biased region" description="Polar residues" evidence="1">
    <location>
        <begin position="198"/>
        <end position="207"/>
    </location>
</feature>
<reference evidence="2" key="1">
    <citation type="submission" date="2014-11" db="EMBL/GenBank/DDBJ databases">
        <authorList>
            <person name="Geib S."/>
        </authorList>
    </citation>
    <scope>NUCLEOTIDE SEQUENCE</scope>
</reference>
<dbReference type="EMBL" id="GBXI01014345">
    <property type="protein sequence ID" value="JAC99946.1"/>
    <property type="molecule type" value="Transcribed_RNA"/>
</dbReference>
<feature type="region of interest" description="Disordered" evidence="1">
    <location>
        <begin position="198"/>
        <end position="239"/>
    </location>
</feature>
<organism evidence="2">
    <name type="scientific">Zeugodacus cucurbitae</name>
    <name type="common">Melon fruit fly</name>
    <name type="synonym">Bactrocera cucurbitae</name>
    <dbReference type="NCBI Taxonomy" id="28588"/>
    <lineage>
        <taxon>Eukaryota</taxon>
        <taxon>Metazoa</taxon>
        <taxon>Ecdysozoa</taxon>
        <taxon>Arthropoda</taxon>
        <taxon>Hexapoda</taxon>
        <taxon>Insecta</taxon>
        <taxon>Pterygota</taxon>
        <taxon>Neoptera</taxon>
        <taxon>Endopterygota</taxon>
        <taxon>Diptera</taxon>
        <taxon>Brachycera</taxon>
        <taxon>Muscomorpha</taxon>
        <taxon>Tephritoidea</taxon>
        <taxon>Tephritidae</taxon>
        <taxon>Zeugodacus</taxon>
        <taxon>Zeugodacus</taxon>
    </lineage>
</organism>
<feature type="region of interest" description="Disordered" evidence="1">
    <location>
        <begin position="148"/>
        <end position="173"/>
    </location>
</feature>
<reference evidence="2" key="2">
    <citation type="journal article" date="2015" name="Gigascience">
        <title>Reconstructing a comprehensive transcriptome assembly of a white-pupal translocated strain of the pest fruit fly Bactrocera cucurbitae.</title>
        <authorList>
            <person name="Sim S.B."/>
            <person name="Calla B."/>
            <person name="Hall B."/>
            <person name="DeRego T."/>
            <person name="Geib S.M."/>
        </authorList>
    </citation>
    <scope>NUCLEOTIDE SEQUENCE</scope>
</reference>
<proteinExistence type="predicted"/>
<evidence type="ECO:0000313" key="3">
    <source>
        <dbReference type="EMBL" id="JAD03567.1"/>
    </source>
</evidence>
<sequence>MSYLRWLCAMQYAKIARRGNALVETVNAFRLHRQQKTLACEAAARARAEFWSRLSENFRRLRTGQPNFLRKPLPSRHLHQTEPSVENLRNVDTATVYGLGNFRTRAKQIAAYIFRGRQEFPASQKVSSMSPLLGSLQQTRESIGKLQLQKRSLRNPKQQLQPQQQLSTEPASKICVSTPRKPLANFIMSRCCSWTESKSANDLQENTQKTEEKATPPTNETTEDPTMPTPSSPRPQSECKTSIQNIISNERLYDTPHDSSEKQKAMLLPERPNILVLSEINNNGIAVSQSNASLNEIFRQICKNAIQEKESQKSLKQLPVPVKTLNSSPSCKISTVPAHCILPPQDRSVTLLVTNVLDKYKIISLPAGRAIPGQPKRHAQIDVNSGQNPTELCHSSLLKRRKV</sequence>
<protein>
    <submittedName>
        <fullName evidence="2">HAUS augmin-like complex subunit 5</fullName>
    </submittedName>
</protein>
<evidence type="ECO:0000256" key="1">
    <source>
        <dbReference type="SAM" id="MobiDB-lite"/>
    </source>
</evidence>
<feature type="compositionally biased region" description="Low complexity" evidence="1">
    <location>
        <begin position="215"/>
        <end position="226"/>
    </location>
</feature>
<dbReference type="AlphaFoldDB" id="A0A0A1WM78"/>